<feature type="region of interest" description="Disordered" evidence="1">
    <location>
        <begin position="1202"/>
        <end position="1234"/>
    </location>
</feature>
<evidence type="ECO:0000259" key="2">
    <source>
        <dbReference type="Pfam" id="PF01345"/>
    </source>
</evidence>
<dbReference type="EMBL" id="VRLW01000001">
    <property type="protein sequence ID" value="KAA1261346.1"/>
    <property type="molecule type" value="Genomic_DNA"/>
</dbReference>
<dbReference type="InterPro" id="IPR013783">
    <property type="entry name" value="Ig-like_fold"/>
</dbReference>
<dbReference type="PANTHER" id="PTHR34819:SF3">
    <property type="entry name" value="CELL SURFACE PROTEIN"/>
    <property type="match status" value="1"/>
</dbReference>
<dbReference type="OrthoDB" id="1758300at2"/>
<organism evidence="3 4">
    <name type="scientific">Rubripirellula obstinata</name>
    <dbReference type="NCBI Taxonomy" id="406547"/>
    <lineage>
        <taxon>Bacteria</taxon>
        <taxon>Pseudomonadati</taxon>
        <taxon>Planctomycetota</taxon>
        <taxon>Planctomycetia</taxon>
        <taxon>Pirellulales</taxon>
        <taxon>Pirellulaceae</taxon>
        <taxon>Rubripirellula</taxon>
    </lineage>
</organism>
<dbReference type="Gene3D" id="2.60.40.1170">
    <property type="entry name" value="Mu homology domain, subdomain B"/>
    <property type="match status" value="6"/>
</dbReference>
<feature type="domain" description="DUF11" evidence="2">
    <location>
        <begin position="597"/>
        <end position="707"/>
    </location>
</feature>
<dbReference type="NCBIfam" id="TIGR01451">
    <property type="entry name" value="B_ant_repeat"/>
    <property type="match status" value="11"/>
</dbReference>
<feature type="domain" description="DUF11" evidence="2">
    <location>
        <begin position="981"/>
        <end position="1094"/>
    </location>
</feature>
<name>A0A5B1CLD5_9BACT</name>
<feature type="region of interest" description="Disordered" evidence="1">
    <location>
        <begin position="691"/>
        <end position="715"/>
    </location>
</feature>
<feature type="compositionally biased region" description="Polar residues" evidence="1">
    <location>
        <begin position="1088"/>
        <end position="1100"/>
    </location>
</feature>
<feature type="domain" description="DUF11" evidence="2">
    <location>
        <begin position="469"/>
        <end position="576"/>
    </location>
</feature>
<feature type="domain" description="DUF11" evidence="2">
    <location>
        <begin position="1752"/>
        <end position="1864"/>
    </location>
</feature>
<feature type="domain" description="DUF11" evidence="2">
    <location>
        <begin position="1110"/>
        <end position="1223"/>
    </location>
</feature>
<feature type="domain" description="DUF11" evidence="2">
    <location>
        <begin position="853"/>
        <end position="959"/>
    </location>
</feature>
<dbReference type="InterPro" id="IPR001434">
    <property type="entry name" value="OmcB-like_DUF11"/>
</dbReference>
<dbReference type="Proteomes" id="UP000322699">
    <property type="component" value="Unassembled WGS sequence"/>
</dbReference>
<evidence type="ECO:0000313" key="4">
    <source>
        <dbReference type="Proteomes" id="UP000322699"/>
    </source>
</evidence>
<feature type="domain" description="DUF11" evidence="2">
    <location>
        <begin position="1496"/>
        <end position="1607"/>
    </location>
</feature>
<evidence type="ECO:0000313" key="3">
    <source>
        <dbReference type="EMBL" id="KAA1261346.1"/>
    </source>
</evidence>
<evidence type="ECO:0000256" key="1">
    <source>
        <dbReference type="SAM" id="MobiDB-lite"/>
    </source>
</evidence>
<accession>A0A5B1CLD5</accession>
<dbReference type="Pfam" id="PF01345">
    <property type="entry name" value="DUF11"/>
    <property type="match status" value="12"/>
</dbReference>
<keyword evidence="4" id="KW-1185">Reference proteome</keyword>
<feature type="domain" description="DUF11" evidence="2">
    <location>
        <begin position="725"/>
        <end position="838"/>
    </location>
</feature>
<feature type="domain" description="DUF11" evidence="2">
    <location>
        <begin position="1238"/>
        <end position="1347"/>
    </location>
</feature>
<feature type="region of interest" description="Disordered" evidence="1">
    <location>
        <begin position="950"/>
        <end position="970"/>
    </location>
</feature>
<feature type="domain" description="DUF11" evidence="2">
    <location>
        <begin position="1368"/>
        <end position="1473"/>
    </location>
</feature>
<dbReference type="InterPro" id="IPR051172">
    <property type="entry name" value="Chlamydia_OmcB"/>
</dbReference>
<feature type="domain" description="DUF11" evidence="2">
    <location>
        <begin position="1624"/>
        <end position="1730"/>
    </location>
</feature>
<feature type="region of interest" description="Disordered" evidence="1">
    <location>
        <begin position="1337"/>
        <end position="1358"/>
    </location>
</feature>
<proteinExistence type="predicted"/>
<dbReference type="PANTHER" id="PTHR34819">
    <property type="entry name" value="LARGE CYSTEINE-RICH PERIPLASMIC PROTEIN OMCB"/>
    <property type="match status" value="1"/>
</dbReference>
<reference evidence="3 4" key="1">
    <citation type="submission" date="2019-08" db="EMBL/GenBank/DDBJ databases">
        <title>Deep-cultivation of Planctomycetes and their phenomic and genomic characterization uncovers novel biology.</title>
        <authorList>
            <person name="Wiegand S."/>
            <person name="Jogler M."/>
            <person name="Boedeker C."/>
            <person name="Pinto D."/>
            <person name="Vollmers J."/>
            <person name="Rivas-Marin E."/>
            <person name="Kohn T."/>
            <person name="Peeters S.H."/>
            <person name="Heuer A."/>
            <person name="Rast P."/>
            <person name="Oberbeckmann S."/>
            <person name="Bunk B."/>
            <person name="Jeske O."/>
            <person name="Meyerdierks A."/>
            <person name="Storesund J.E."/>
            <person name="Kallscheuer N."/>
            <person name="Luecker S."/>
            <person name="Lage O.M."/>
            <person name="Pohl T."/>
            <person name="Merkel B.J."/>
            <person name="Hornburger P."/>
            <person name="Mueller R.-W."/>
            <person name="Bruemmer F."/>
            <person name="Labrenz M."/>
            <person name="Spormann A.M."/>
            <person name="Op Den Camp H."/>
            <person name="Overmann J."/>
            <person name="Amann R."/>
            <person name="Jetten M.S.M."/>
            <person name="Mascher T."/>
            <person name="Medema M.H."/>
            <person name="Devos D.P."/>
            <person name="Kaster A.-K."/>
            <person name="Ovreas L."/>
            <person name="Rohde M."/>
            <person name="Galperin M.Y."/>
            <person name="Jogler C."/>
        </authorList>
    </citation>
    <scope>NUCLEOTIDE SEQUENCE [LARGE SCALE GENOMIC DNA]</scope>
    <source>
        <strain evidence="3 4">LF1</strain>
    </source>
</reference>
<comment type="caution">
    <text evidence="3">The sequence shown here is derived from an EMBL/GenBank/DDBJ whole genome shotgun (WGS) entry which is preliminary data.</text>
</comment>
<sequence>MTSHKRRRRLFGEILEDRRLLVAATDLAAIVGTVTVEQTGGPVPASVSLELFRDDGDATFEPNQDTPVGSGEMSVVGSGQYRFDRLTAGNYFVRQRAGTLSDGRSVQEQVSPLIAISADAVRGRITTPIDTFDQTSQEARDTTQGDGPVSTIAAGLTSEIIGGERELIVEKTSVNGAVQLSVDDPLLPNQLTFDSFQTGQGPRRIVWDGPDNDVTTIDDTGLSPTNLETDAKGIQLQIRADLAGGVATVRVYSDDGVAGTAGRFSTATLPIPVTAGSFLSAEFLPFSQFVPTAGGGADFANVGAIELEITGAADVNGASEVIGAVGTTDFVQDFANTQSADLQLTKTVNNATPGVGDTVTFTVTVNNQGPDNATGVEVTDLLPTGINFVTATPSTGNYIPGTGVWTVGNLVGGSSATLTINGTVSSFGSRTNTAEITAVDQPDPDSTPGNNIETEDDQASVTIQTVAIDLSLSKTVDDASPNVGQTVNFIVTVTNQGPDVATGIQVRDVVPAGLTLSTPNPSTGNYNTTSGIWSIPTLGIGQSATLMLPTVVGNATTVTNTAEIIAADQFDIDSTPGNSAVGEDDIASVTLTAETADLSLTKTVDNPSPNVGDEISFTVAVQNQGPNDATNVVVRDPLPAGLTEAGSVTENGNYDFTSGLWTIGTITSGSTVSLTIRATVDSSQTLTNTAQVSASDQFDPDSTPGNSDAAEDDQASVVIDPPTIDLSISKTIDNAVVDVGDEINYTVTLTNGNFDTATGIVVRDVLPAGVAFLDHTTDTGTYTPGTGNWTIPSLAPGTSTSLRIRARVDSATALPNTAEVIAADQFDSDSTPANNIAAEDDQDSVGFQIATADLSITKTVSDATPDVGENVTFTIVVSNAGPNTATSITVRDQLPAGVNFVSETETTGNYDSGTGLWLIPTLASGSSATLSIVATTTTSDLATNTAEIIAADQQDPDSTPGNGNAGEDDIASASVSGQQIDLSLTKTISDDSPNVGDEVTFTIGVRNDGPSDASGVVVTDFLPTGVTLVRSTPSRGSFNTTSGAWTVGTLNRNDTETLALFVRIDQVLTDAINRAEVTAAGQPDVDSTPANNNAGEDDQASVTFSTPVADLSLTKTVSNEAPNVGEVITFTVVIENEGPDNATGVTVLDLLPAGLQFNSNSLSAGDYNATTGNWDLGVLQAGQSATLSINATVLTQGTKVNTARVSASDQADPDSMAGNNVESEDDQDSASLTPPVVDLSLTKTASPDRPSVGDEVTFTVTASNAGPSTATGVVVTDTLPSGVTFISSDPSVGDFNFANGQWTIGSLAAGATESIQIVAVVNQFVEFTNAAEVTAANEFDEDSTPGNSAVNPGEDDSATITLTPASADLSLVKTVSSDAPNLGDDVTFTVTIFNAGPDPASDIVVRDFFPVGMTLRSSTPSVGAFETAGGRWTIPTLASGSSATLDLIATVDTQGDKTNRAEIIASSEFDPDSVPGDGIADQDDISEVTLSPQVVDLALMKMVDDANPNVGDDIDFTLTLTNDGPSNATGVQVTDRLPDGLTFRDFTASQGSYDQSTGLWNVGSIADDAVATLRIGATVGNIRSVINSAELTMLDQFDIDSTAGNNVITEDDQASVEITTQVADLSLRKTVGNPSPTQSENVTFTLTLTNEGPDDATEVSVRDVLPTGLTFVSATPSVGTYDPVTGLWVIDRVPNLTTPTLQIVATATSAMPQTNTAEVFAVRQFDPDSTAGNTIAGEDDQASVVVTPLVVDIAVSATVDIEEPMIDDVITITFTTFNEGTIGASGLTTRANIPAGLTILSAVPSVGVYDPITGRWEIGTLASGGSTTLTVTARVDERGFREVPIEVIELDQFDVDSLPGNNVEAEDDQQTLIIRAPRLLSKRLFLSR</sequence>
<dbReference type="Gene3D" id="2.60.40.10">
    <property type="entry name" value="Immunoglobulins"/>
    <property type="match status" value="5"/>
</dbReference>
<feature type="domain" description="DUF11" evidence="2">
    <location>
        <begin position="341"/>
        <end position="453"/>
    </location>
</feature>
<gene>
    <name evidence="3" type="primary">omcB_4</name>
    <name evidence="3" type="ORF">LF1_38930</name>
</gene>
<dbReference type="RefSeq" id="WP_068265012.1">
    <property type="nucleotide sequence ID" value="NZ_LWSK01000074.1"/>
</dbReference>
<dbReference type="InterPro" id="IPR047589">
    <property type="entry name" value="DUF11_rpt"/>
</dbReference>
<protein>
    <submittedName>
        <fullName evidence="3">Large cysteine-rich periplasmic protein omcB</fullName>
    </submittedName>
</protein>
<feature type="region of interest" description="Disordered" evidence="1">
    <location>
        <begin position="1079"/>
        <end position="1100"/>
    </location>
</feature>